<comment type="caution">
    <text evidence="5">The sequence shown here is derived from an EMBL/GenBank/DDBJ whole genome shotgun (WGS) entry which is preliminary data.</text>
</comment>
<dbReference type="PROSITE" id="PS51831">
    <property type="entry name" value="HD"/>
    <property type="match status" value="1"/>
</dbReference>
<dbReference type="SMART" id="SM00448">
    <property type="entry name" value="REC"/>
    <property type="match status" value="1"/>
</dbReference>
<dbReference type="InterPro" id="IPR052020">
    <property type="entry name" value="Cyclic_di-GMP/3'3'-cGAMP_PDE"/>
</dbReference>
<proteinExistence type="predicted"/>
<accession>A0A7X0BPU0</accession>
<evidence type="ECO:0000259" key="2">
    <source>
        <dbReference type="PROSITE" id="PS50110"/>
    </source>
</evidence>
<dbReference type="PANTHER" id="PTHR45228:SF1">
    <property type="entry name" value="CYCLIC DI-GMP PHOSPHODIESTERASE TM_0186"/>
    <property type="match status" value="1"/>
</dbReference>
<feature type="domain" description="Response regulatory" evidence="2">
    <location>
        <begin position="10"/>
        <end position="126"/>
    </location>
</feature>
<dbReference type="PROSITE" id="PS51832">
    <property type="entry name" value="HD_GYP"/>
    <property type="match status" value="1"/>
</dbReference>
<feature type="domain" description="HD" evidence="3">
    <location>
        <begin position="175"/>
        <end position="300"/>
    </location>
</feature>
<dbReference type="InterPro" id="IPR037522">
    <property type="entry name" value="HD_GYP_dom"/>
</dbReference>
<dbReference type="InterPro" id="IPR011006">
    <property type="entry name" value="CheY-like_superfamily"/>
</dbReference>
<dbReference type="PROSITE" id="PS50110">
    <property type="entry name" value="RESPONSE_REGULATORY"/>
    <property type="match status" value="1"/>
</dbReference>
<dbReference type="GO" id="GO:0000160">
    <property type="term" value="P:phosphorelay signal transduction system"/>
    <property type="evidence" value="ECO:0007669"/>
    <property type="project" value="InterPro"/>
</dbReference>
<feature type="modified residue" description="4-aspartylphosphate" evidence="1">
    <location>
        <position position="60"/>
    </location>
</feature>
<dbReference type="InterPro" id="IPR003607">
    <property type="entry name" value="HD/PDEase_dom"/>
</dbReference>
<reference evidence="5 6" key="1">
    <citation type="submission" date="2020-08" db="EMBL/GenBank/DDBJ databases">
        <title>Functional genomics of gut bacteria from endangered species of beetles.</title>
        <authorList>
            <person name="Carlos-Shanley C."/>
        </authorList>
    </citation>
    <scope>NUCLEOTIDE SEQUENCE [LARGE SCALE GENOMIC DNA]</scope>
    <source>
        <strain evidence="5 6">S00202</strain>
    </source>
</reference>
<dbReference type="Gene3D" id="6.10.250.690">
    <property type="match status" value="1"/>
</dbReference>
<dbReference type="AlphaFoldDB" id="A0A7X0BPU0"/>
<evidence type="ECO:0000313" key="6">
    <source>
        <dbReference type="Proteomes" id="UP000557193"/>
    </source>
</evidence>
<evidence type="ECO:0000259" key="3">
    <source>
        <dbReference type="PROSITE" id="PS51831"/>
    </source>
</evidence>
<protein>
    <submittedName>
        <fullName evidence="5">Putative two-component system response regulator</fullName>
    </submittedName>
</protein>
<dbReference type="SUPFAM" id="SSF52172">
    <property type="entry name" value="CheY-like"/>
    <property type="match status" value="1"/>
</dbReference>
<dbReference type="CDD" id="cd00077">
    <property type="entry name" value="HDc"/>
    <property type="match status" value="1"/>
</dbReference>
<dbReference type="SUPFAM" id="SSF109604">
    <property type="entry name" value="HD-domain/PDEase-like"/>
    <property type="match status" value="1"/>
</dbReference>
<dbReference type="EMBL" id="JACHLL010000001">
    <property type="protein sequence ID" value="MBB6340617.1"/>
    <property type="molecule type" value="Genomic_DNA"/>
</dbReference>
<dbReference type="RefSeq" id="WP_184681185.1">
    <property type="nucleotide sequence ID" value="NZ_JACHLL010000001.1"/>
</dbReference>
<dbReference type="Pfam" id="PF00072">
    <property type="entry name" value="Response_reg"/>
    <property type="match status" value="1"/>
</dbReference>
<dbReference type="Gene3D" id="1.10.3210.10">
    <property type="entry name" value="Hypothetical protein af1432"/>
    <property type="match status" value="1"/>
</dbReference>
<dbReference type="InterPro" id="IPR001789">
    <property type="entry name" value="Sig_transdc_resp-reg_receiver"/>
</dbReference>
<gene>
    <name evidence="5" type="ORF">HNP49_000767</name>
</gene>
<evidence type="ECO:0000256" key="1">
    <source>
        <dbReference type="PROSITE-ProRule" id="PRU00169"/>
    </source>
</evidence>
<evidence type="ECO:0000313" key="5">
    <source>
        <dbReference type="EMBL" id="MBB6340617.1"/>
    </source>
</evidence>
<dbReference type="Proteomes" id="UP000557193">
    <property type="component" value="Unassembled WGS sequence"/>
</dbReference>
<sequence length="373" mass="41382">MLSDALRFATVVVIDDMAPNLRLLESSLKAFGLREVHAFSNSGEGLEWLQRNHWDLLLLDLDMPAPNGFDILQQLAGRDRNAAPVIIVTALSGVEDRRRGLELGANDYICKPLDLPELLLRVRNNLQLSLASQTLQHERDQLEARVTRRTAQLRESFQAVIRSLGRAACYKDNETGNHILRMGESAALIAGALGLEPEFVERIRLAAPMHDVGKIGIPDAILGKPGPFTPAEREIMNHHARIGYEILFDEQRSPLTDLAAEIALNHHERWDGSGYPQGLKGEDIPLAARIVALSDVYDALRSPRPYKNAWNAEATQAYILEQSGKQFDPRLVTVMASLFTQLEDLIARLADDEEDNLGELRHSLQVAAAGSES</sequence>
<dbReference type="Pfam" id="PF13487">
    <property type="entry name" value="HD_5"/>
    <property type="match status" value="1"/>
</dbReference>
<organism evidence="5 6">
    <name type="scientific">Pseudomonas fluvialis</name>
    <dbReference type="NCBI Taxonomy" id="1793966"/>
    <lineage>
        <taxon>Bacteria</taxon>
        <taxon>Pseudomonadati</taxon>
        <taxon>Pseudomonadota</taxon>
        <taxon>Gammaproteobacteria</taxon>
        <taxon>Pseudomonadales</taxon>
        <taxon>Pseudomonadaceae</taxon>
        <taxon>Pseudomonas</taxon>
    </lineage>
</organism>
<keyword evidence="1" id="KW-0597">Phosphoprotein</keyword>
<name>A0A7X0BPU0_9PSED</name>
<dbReference type="PANTHER" id="PTHR45228">
    <property type="entry name" value="CYCLIC DI-GMP PHOSPHODIESTERASE TM_0186-RELATED"/>
    <property type="match status" value="1"/>
</dbReference>
<dbReference type="InterPro" id="IPR006674">
    <property type="entry name" value="HD_domain"/>
</dbReference>
<dbReference type="Gene3D" id="3.40.50.2300">
    <property type="match status" value="1"/>
</dbReference>
<evidence type="ECO:0000259" key="4">
    <source>
        <dbReference type="PROSITE" id="PS51832"/>
    </source>
</evidence>
<dbReference type="GO" id="GO:0008081">
    <property type="term" value="F:phosphoric diester hydrolase activity"/>
    <property type="evidence" value="ECO:0007669"/>
    <property type="project" value="UniProtKB-ARBA"/>
</dbReference>
<keyword evidence="6" id="KW-1185">Reference proteome</keyword>
<dbReference type="SMART" id="SM00471">
    <property type="entry name" value="HDc"/>
    <property type="match status" value="1"/>
</dbReference>
<feature type="domain" description="HD-GYP" evidence="4">
    <location>
        <begin position="153"/>
        <end position="351"/>
    </location>
</feature>